<organism evidence="2 3">
    <name type="scientific">Bursaphelenchus okinawaensis</name>
    <dbReference type="NCBI Taxonomy" id="465554"/>
    <lineage>
        <taxon>Eukaryota</taxon>
        <taxon>Metazoa</taxon>
        <taxon>Ecdysozoa</taxon>
        <taxon>Nematoda</taxon>
        <taxon>Chromadorea</taxon>
        <taxon>Rhabditida</taxon>
        <taxon>Tylenchina</taxon>
        <taxon>Tylenchomorpha</taxon>
        <taxon>Aphelenchoidea</taxon>
        <taxon>Aphelenchoididae</taxon>
        <taxon>Bursaphelenchus</taxon>
    </lineage>
</organism>
<sequence length="687" mass="79999">MRCYVLVIITVSSIAFLSLQAEEKECRDAFSFNYISNSCSFLHEETFYHSMESREMNILHARNPSETDETLAPAFLGNNFTCLAENKVHENAESYHNLLYCQNIPANFSLQPAEQFCFKVAFTFESKYYDIGHNVRAIGFDLPELSSESFYDSRVDTRFAEEFSSLHGCAVHFDVRPMNNTGSYLDIFSGSTSYVKDHFMEKGLYKIDHTVKSHITRDTSPAAIDHFFSLFRRLDTRKRKSLNPFIPDHRLLTDHLHCHYSDAVRSGGFKELCRVTQLIVNMDATTALNRLERKFFPLKLLILDRPDVKVEIGVEVTDRVKARRILIIYCDPKQLRYCDREFAHDMRFIGEMAEKATVGCYSFSAEAEPFYGKDRFRMAGLNQKWTSPVRGFVKDDSAFCTSFVSSYRHYHLKKFKIPLKRMYYGLSNNANYTIGREEFIRSVFRNILTRLNDDMATFIYETSMSRSPKGCTKFTAPMGISFFKRRRKIVFCVCLNTDGVPCNSEETLFPYVHTMTKHPYEVLRNDRKEIEKCIGEDQRRGGLIVKPNDPELQFDYSIDSVCVLQRSNKYIDVVNDRFEVYRYDERDLRRKPAENKKDAPYVDQNSWAFKFKHERIADEGTRALFSAVCQHQDDIIKKGCKCMYIAAKNDILCCCGHKDMKATIEYIDDKPPIHLSNYYQNMVPVLY</sequence>
<dbReference type="EMBL" id="CAJFCW020000002">
    <property type="protein sequence ID" value="CAG9096203.1"/>
    <property type="molecule type" value="Genomic_DNA"/>
</dbReference>
<reference evidence="2" key="1">
    <citation type="submission" date="2020-09" db="EMBL/GenBank/DDBJ databases">
        <authorList>
            <person name="Kikuchi T."/>
        </authorList>
    </citation>
    <scope>NUCLEOTIDE SEQUENCE</scope>
    <source>
        <strain evidence="2">SH1</strain>
    </source>
</reference>
<evidence type="ECO:0000313" key="2">
    <source>
        <dbReference type="EMBL" id="CAD5212472.1"/>
    </source>
</evidence>
<name>A0A811K8K1_9BILA</name>
<feature type="chain" id="PRO_5036220915" evidence="1">
    <location>
        <begin position="22"/>
        <end position="687"/>
    </location>
</feature>
<keyword evidence="1" id="KW-0732">Signal</keyword>
<evidence type="ECO:0000256" key="1">
    <source>
        <dbReference type="SAM" id="SignalP"/>
    </source>
</evidence>
<gene>
    <name evidence="2" type="ORF">BOKJ2_LOCUS4273</name>
</gene>
<protein>
    <submittedName>
        <fullName evidence="2">Uncharacterized protein</fullName>
    </submittedName>
</protein>
<comment type="caution">
    <text evidence="2">The sequence shown here is derived from an EMBL/GenBank/DDBJ whole genome shotgun (WGS) entry which is preliminary data.</text>
</comment>
<accession>A0A811K8K1</accession>
<dbReference type="AlphaFoldDB" id="A0A811K8K1"/>
<feature type="signal peptide" evidence="1">
    <location>
        <begin position="1"/>
        <end position="21"/>
    </location>
</feature>
<keyword evidence="3" id="KW-1185">Reference proteome</keyword>
<dbReference type="EMBL" id="CAJFDH010000002">
    <property type="protein sequence ID" value="CAD5212472.1"/>
    <property type="molecule type" value="Genomic_DNA"/>
</dbReference>
<dbReference type="Proteomes" id="UP000783686">
    <property type="component" value="Unassembled WGS sequence"/>
</dbReference>
<proteinExistence type="predicted"/>
<dbReference type="Proteomes" id="UP000614601">
    <property type="component" value="Unassembled WGS sequence"/>
</dbReference>
<evidence type="ECO:0000313" key="3">
    <source>
        <dbReference type="Proteomes" id="UP000614601"/>
    </source>
</evidence>